<dbReference type="Proteomes" id="UP000228920">
    <property type="component" value="Unassembled WGS sequence"/>
</dbReference>
<evidence type="ECO:0000259" key="1">
    <source>
        <dbReference type="PROSITE" id="PS50879"/>
    </source>
</evidence>
<sequence length="160" mass="17705">MTPPLRKWFQSGILITMATVSLYTDGGARGNPGPSAAGCVIIAEDGTETTIGQYLGEITNNQAEYQALLLGIDRVMADFDAPNTELTVYMDSELIVKQIKGDYRVKHPELKPLYDSVIDMIKNFAMVQFVHIPREKNKKADALVNLTLDNHDTRSDSTNT</sequence>
<dbReference type="GO" id="GO:0004523">
    <property type="term" value="F:RNA-DNA hybrid ribonuclease activity"/>
    <property type="evidence" value="ECO:0007669"/>
    <property type="project" value="InterPro"/>
</dbReference>
<proteinExistence type="predicted"/>
<dbReference type="InterPro" id="IPR036397">
    <property type="entry name" value="RNaseH_sf"/>
</dbReference>
<gene>
    <name evidence="2" type="ORF">COY32_07035</name>
</gene>
<dbReference type="PANTHER" id="PTHR46387:SF2">
    <property type="entry name" value="RIBONUCLEASE HI"/>
    <property type="match status" value="1"/>
</dbReference>
<dbReference type="InterPro" id="IPR012337">
    <property type="entry name" value="RNaseH-like_sf"/>
</dbReference>
<dbReference type="InterPro" id="IPR002156">
    <property type="entry name" value="RNaseH_domain"/>
</dbReference>
<dbReference type="AlphaFoldDB" id="A0A2M7TFE1"/>
<comment type="caution">
    <text evidence="2">The sequence shown here is derived from an EMBL/GenBank/DDBJ whole genome shotgun (WGS) entry which is preliminary data.</text>
</comment>
<dbReference type="SUPFAM" id="SSF53098">
    <property type="entry name" value="Ribonuclease H-like"/>
    <property type="match status" value="1"/>
</dbReference>
<dbReference type="CDD" id="cd09279">
    <property type="entry name" value="RNase_HI_like"/>
    <property type="match status" value="1"/>
</dbReference>
<protein>
    <submittedName>
        <fullName evidence="2">Ribonuclease H</fullName>
    </submittedName>
</protein>
<accession>A0A2M7TFE1</accession>
<dbReference type="Pfam" id="PF13456">
    <property type="entry name" value="RVT_3"/>
    <property type="match status" value="1"/>
</dbReference>
<reference evidence="3" key="1">
    <citation type="submission" date="2017-09" db="EMBL/GenBank/DDBJ databases">
        <title>Depth-based differentiation of microbial function through sediment-hosted aquifers and enrichment of novel symbionts in the deep terrestrial subsurface.</title>
        <authorList>
            <person name="Probst A.J."/>
            <person name="Ladd B."/>
            <person name="Jarett J.K."/>
            <person name="Geller-Mcgrath D.E."/>
            <person name="Sieber C.M.K."/>
            <person name="Emerson J.B."/>
            <person name="Anantharaman K."/>
            <person name="Thomas B.C."/>
            <person name="Malmstrom R."/>
            <person name="Stieglmeier M."/>
            <person name="Klingl A."/>
            <person name="Woyke T."/>
            <person name="Ryan C.M."/>
            <person name="Banfield J.F."/>
        </authorList>
    </citation>
    <scope>NUCLEOTIDE SEQUENCE [LARGE SCALE GENOMIC DNA]</scope>
</reference>
<dbReference type="GO" id="GO:0003676">
    <property type="term" value="F:nucleic acid binding"/>
    <property type="evidence" value="ECO:0007669"/>
    <property type="project" value="InterPro"/>
</dbReference>
<organism evidence="2 3">
    <name type="scientific">candidate division WWE3 bacterium CG_4_10_14_0_2_um_filter_41_14</name>
    <dbReference type="NCBI Taxonomy" id="1975072"/>
    <lineage>
        <taxon>Bacteria</taxon>
        <taxon>Katanobacteria</taxon>
    </lineage>
</organism>
<dbReference type="PROSITE" id="PS50879">
    <property type="entry name" value="RNASE_H_1"/>
    <property type="match status" value="1"/>
</dbReference>
<feature type="domain" description="RNase H type-1" evidence="1">
    <location>
        <begin position="16"/>
        <end position="149"/>
    </location>
</feature>
<evidence type="ECO:0000313" key="3">
    <source>
        <dbReference type="Proteomes" id="UP000228920"/>
    </source>
</evidence>
<dbReference type="EMBL" id="PFNL01000196">
    <property type="protein sequence ID" value="PIZ44112.1"/>
    <property type="molecule type" value="Genomic_DNA"/>
</dbReference>
<dbReference type="Gene3D" id="3.30.420.10">
    <property type="entry name" value="Ribonuclease H-like superfamily/Ribonuclease H"/>
    <property type="match status" value="1"/>
</dbReference>
<name>A0A2M7TFE1_UNCKA</name>
<dbReference type="PANTHER" id="PTHR46387">
    <property type="entry name" value="POLYNUCLEOTIDYL TRANSFERASE, RIBONUCLEASE H-LIKE SUPERFAMILY PROTEIN"/>
    <property type="match status" value="1"/>
</dbReference>
<evidence type="ECO:0000313" key="2">
    <source>
        <dbReference type="EMBL" id="PIZ44112.1"/>
    </source>
</evidence>